<protein>
    <submittedName>
        <fullName evidence="1">Uncharacterized protein</fullName>
    </submittedName>
</protein>
<evidence type="ECO:0000313" key="2">
    <source>
        <dbReference type="Proteomes" id="UP000219271"/>
    </source>
</evidence>
<sequence>MKKGINKKNETIRCTAIRSRFILVIEKINYVMFVSYSERNGANVRFCALFRRLRRYL</sequence>
<keyword evidence="2" id="KW-1185">Reference proteome</keyword>
<gene>
    <name evidence="1" type="ORF">SAMN06273570_3760</name>
</gene>
<dbReference type="Proteomes" id="UP000219271">
    <property type="component" value="Unassembled WGS sequence"/>
</dbReference>
<accession>A0A286BYT8</accession>
<evidence type="ECO:0000313" key="1">
    <source>
        <dbReference type="EMBL" id="SOD39315.1"/>
    </source>
</evidence>
<reference evidence="2" key="1">
    <citation type="submission" date="2017-09" db="EMBL/GenBank/DDBJ databases">
        <authorList>
            <person name="Varghese N."/>
            <person name="Submissions S."/>
        </authorList>
    </citation>
    <scope>NUCLEOTIDE SEQUENCE [LARGE SCALE GENOMIC DNA]</scope>
    <source>
        <strain evidence="2">JKS000234</strain>
    </source>
</reference>
<proteinExistence type="predicted"/>
<organism evidence="1 2">
    <name type="scientific">Candidatus Pantoea floridensis</name>
    <dbReference type="NCBI Taxonomy" id="1938870"/>
    <lineage>
        <taxon>Bacteria</taxon>
        <taxon>Pseudomonadati</taxon>
        <taxon>Pseudomonadota</taxon>
        <taxon>Gammaproteobacteria</taxon>
        <taxon>Enterobacterales</taxon>
        <taxon>Erwiniaceae</taxon>
        <taxon>Pantoea</taxon>
    </lineage>
</organism>
<name>A0A286BYT8_9GAMM</name>
<dbReference type="AlphaFoldDB" id="A0A286BYT8"/>
<dbReference type="EMBL" id="OCMY01000001">
    <property type="protein sequence ID" value="SOD39315.1"/>
    <property type="molecule type" value="Genomic_DNA"/>
</dbReference>